<dbReference type="GO" id="GO:0005524">
    <property type="term" value="F:ATP binding"/>
    <property type="evidence" value="ECO:0007669"/>
    <property type="project" value="InterPro"/>
</dbReference>
<keyword evidence="4" id="KW-0460">Magnesium</keyword>
<accession>A0A193LCG7</accession>
<evidence type="ECO:0000256" key="1">
    <source>
        <dbReference type="ARBA" id="ARBA00022490"/>
    </source>
</evidence>
<keyword evidence="6" id="KW-1185">Reference proteome</keyword>
<dbReference type="UniPathway" id="UPA00057">
    <property type="reaction ID" value="UER00098"/>
</dbReference>
<dbReference type="RefSeq" id="WP_068612377.1">
    <property type="nucleotide sequence ID" value="NZ_CP016268.1"/>
</dbReference>
<keyword evidence="1" id="KW-0963">Cytoplasm</keyword>
<protein>
    <submittedName>
        <fullName evidence="5">Uncharacterized protein</fullName>
    </submittedName>
</protein>
<dbReference type="KEGG" id="woc:BA177_02280"/>
<dbReference type="InterPro" id="IPR020568">
    <property type="entry name" value="Ribosomal_Su5_D2-typ_SF"/>
</dbReference>
<dbReference type="SUPFAM" id="SSF54211">
    <property type="entry name" value="Ribosomal protein S5 domain 2-like"/>
    <property type="match status" value="1"/>
</dbReference>
<organism evidence="5 6">
    <name type="scientific">Woeseia oceani</name>
    <dbReference type="NCBI Taxonomy" id="1548547"/>
    <lineage>
        <taxon>Bacteria</taxon>
        <taxon>Pseudomonadati</taxon>
        <taxon>Pseudomonadota</taxon>
        <taxon>Gammaproteobacteria</taxon>
        <taxon>Woeseiales</taxon>
        <taxon>Woeseiaceae</taxon>
        <taxon>Woeseia</taxon>
    </lineage>
</organism>
<reference evidence="5 6" key="1">
    <citation type="submission" date="2016-06" db="EMBL/GenBank/DDBJ databases">
        <title>Complete genome sequence of a deep-branching marine Gamma Proteobacterium Woeseia oceani type strain XK5.</title>
        <authorList>
            <person name="Mu D."/>
            <person name="Du Z."/>
        </authorList>
    </citation>
    <scope>NUCLEOTIDE SEQUENCE [LARGE SCALE GENOMIC DNA]</scope>
    <source>
        <strain evidence="5 6">XK5</strain>
    </source>
</reference>
<dbReference type="Gene3D" id="3.30.70.890">
    <property type="entry name" value="GHMP kinase, C-terminal domain"/>
    <property type="match status" value="1"/>
</dbReference>
<dbReference type="GO" id="GO:0019287">
    <property type="term" value="P:isopentenyl diphosphate biosynthetic process, mevalonate pathway"/>
    <property type="evidence" value="ECO:0007669"/>
    <property type="project" value="UniProtKB-UniPathway"/>
</dbReference>
<evidence type="ECO:0000313" key="6">
    <source>
        <dbReference type="Proteomes" id="UP000092695"/>
    </source>
</evidence>
<keyword evidence="2" id="KW-0808">Transferase</keyword>
<dbReference type="InterPro" id="IPR014721">
    <property type="entry name" value="Ribsml_uS5_D2-typ_fold_subgr"/>
</dbReference>
<dbReference type="OrthoDB" id="1522677at2"/>
<dbReference type="EMBL" id="CP016268">
    <property type="protein sequence ID" value="ANO50202.1"/>
    <property type="molecule type" value="Genomic_DNA"/>
</dbReference>
<dbReference type="InterPro" id="IPR036554">
    <property type="entry name" value="GHMP_kinase_C_sf"/>
</dbReference>
<evidence type="ECO:0000313" key="5">
    <source>
        <dbReference type="EMBL" id="ANO50202.1"/>
    </source>
</evidence>
<keyword evidence="3" id="KW-0418">Kinase</keyword>
<evidence type="ECO:0000256" key="2">
    <source>
        <dbReference type="ARBA" id="ARBA00022679"/>
    </source>
</evidence>
<dbReference type="Gene3D" id="3.30.230.10">
    <property type="match status" value="1"/>
</dbReference>
<dbReference type="GO" id="GO:0005829">
    <property type="term" value="C:cytosol"/>
    <property type="evidence" value="ECO:0007669"/>
    <property type="project" value="TreeGrafter"/>
</dbReference>
<proteinExistence type="predicted"/>
<dbReference type="GO" id="GO:0004496">
    <property type="term" value="F:mevalonate kinase activity"/>
    <property type="evidence" value="ECO:0007669"/>
    <property type="project" value="InterPro"/>
</dbReference>
<evidence type="ECO:0000256" key="3">
    <source>
        <dbReference type="ARBA" id="ARBA00022777"/>
    </source>
</evidence>
<dbReference type="Proteomes" id="UP000092695">
    <property type="component" value="Chromosome"/>
</dbReference>
<sequence length="339" mass="35017">MRPDSYVATAPGKVVLGGEYAVLHGAPAIAASVNSRARVSAESIAGDYNELCMPGFIDGVWRFTAKSDGTLVWLDSPPDAGAFALFESVLQSVGGMADAGIRLTLDTRAFIDNASGCKLGLGSSAALSVALTAFLTRQRGPALLPAALAAHKAFQGGAGSGVDIACAVTGGTIAYLCDKAAVEMLDWPEGLQVALLWSGKPAGTTAKINQLNAGLRNSAKRASLATLCAEARALLACWRTGNAAELLVQFDVYSRALYDFDRDQALGIFSAGHADVYAAARECGLVYKPCGAGGGDIGAVMSMDSTALKVFAERVRQHGYIALDTTLGEPGVQLDGLTH</sequence>
<dbReference type="PANTHER" id="PTHR43290:SF2">
    <property type="entry name" value="MEVALONATE KINASE"/>
    <property type="match status" value="1"/>
</dbReference>
<dbReference type="PANTHER" id="PTHR43290">
    <property type="entry name" value="MEVALONATE KINASE"/>
    <property type="match status" value="1"/>
</dbReference>
<dbReference type="STRING" id="1548547.BA177_02280"/>
<dbReference type="AlphaFoldDB" id="A0A193LCG7"/>
<evidence type="ECO:0000256" key="4">
    <source>
        <dbReference type="ARBA" id="ARBA00022842"/>
    </source>
</evidence>
<gene>
    <name evidence="5" type="ORF">BA177_02280</name>
</gene>
<dbReference type="PRINTS" id="PR00959">
    <property type="entry name" value="MEVGALKINASE"/>
</dbReference>
<dbReference type="InterPro" id="IPR006205">
    <property type="entry name" value="Mev_gal_kin"/>
</dbReference>
<name>A0A193LCG7_9GAMM</name>
<dbReference type="SUPFAM" id="SSF55060">
    <property type="entry name" value="GHMP Kinase, C-terminal domain"/>
    <property type="match status" value="1"/>
</dbReference>